<evidence type="ECO:0000256" key="1">
    <source>
        <dbReference type="ARBA" id="ARBA00011900"/>
    </source>
</evidence>
<evidence type="ECO:0000313" key="10">
    <source>
        <dbReference type="EMBL" id="ALR22922.1"/>
    </source>
</evidence>
<dbReference type="RefSeq" id="WP_056383894.1">
    <property type="nucleotide sequence ID" value="NZ_CP013265.1"/>
</dbReference>
<feature type="domain" description="MmeI-like helicase spacer" evidence="7">
    <location>
        <begin position="242"/>
        <end position="316"/>
    </location>
</feature>
<dbReference type="PANTHER" id="PTHR33841:SF1">
    <property type="entry name" value="DNA METHYLTRANSFERASE A"/>
    <property type="match status" value="1"/>
</dbReference>
<dbReference type="GO" id="GO:0032259">
    <property type="term" value="P:methylation"/>
    <property type="evidence" value="ECO:0007669"/>
    <property type="project" value="UniProtKB-KW"/>
</dbReference>
<evidence type="ECO:0000259" key="6">
    <source>
        <dbReference type="Pfam" id="PF20464"/>
    </source>
</evidence>
<dbReference type="Pfam" id="PF20466">
    <property type="entry name" value="MmeI_TRD"/>
    <property type="match status" value="1"/>
</dbReference>
<dbReference type="InterPro" id="IPR046817">
    <property type="entry name" value="MmeI_N"/>
</dbReference>
<dbReference type="PROSITE" id="PS00092">
    <property type="entry name" value="N6_MTASE"/>
    <property type="match status" value="1"/>
</dbReference>
<evidence type="ECO:0000256" key="2">
    <source>
        <dbReference type="ARBA" id="ARBA00022603"/>
    </source>
</evidence>
<evidence type="ECO:0000259" key="9">
    <source>
        <dbReference type="Pfam" id="PF20473"/>
    </source>
</evidence>
<keyword evidence="2 10" id="KW-0489">Methyltransferase</keyword>
<dbReference type="InterPro" id="IPR002052">
    <property type="entry name" value="DNA_methylase_N6_adenine_CS"/>
</dbReference>
<feature type="domain" description="MmeI-like target recognition" evidence="8">
    <location>
        <begin position="888"/>
        <end position="946"/>
    </location>
</feature>
<keyword evidence="3 10" id="KW-0808">Transferase</keyword>
<dbReference type="REBASE" id="134090">
    <property type="entry name" value="Sba13ORF20740P"/>
</dbReference>
<feature type="region of interest" description="Disordered" evidence="5">
    <location>
        <begin position="542"/>
        <end position="562"/>
    </location>
</feature>
<gene>
    <name evidence="10" type="ORF">ATN00_20740</name>
</gene>
<feature type="domain" description="MmeI-like DNA-methyltransferase" evidence="9">
    <location>
        <begin position="411"/>
        <end position="697"/>
    </location>
</feature>
<dbReference type="InterPro" id="IPR046819">
    <property type="entry name" value="MmeI_hel"/>
</dbReference>
<dbReference type="InterPro" id="IPR046820">
    <property type="entry name" value="MmeI_TRD"/>
</dbReference>
<dbReference type="InterPro" id="IPR029063">
    <property type="entry name" value="SAM-dependent_MTases_sf"/>
</dbReference>
<reference evidence="10 11" key="1">
    <citation type="submission" date="2015-11" db="EMBL/GenBank/DDBJ databases">
        <title>A Two-component Flavoprotein Monooxygenase System MeaXY Responsible for para-Hydroxylation of 2-Methyl-6-ethylaniline and 2,6-Diethylaniline in Sphingobium baderi DE-13.</title>
        <authorList>
            <person name="Cheng M."/>
            <person name="Meng Q."/>
            <person name="Yang Y."/>
            <person name="Chu C."/>
            <person name="Yan X."/>
            <person name="He J."/>
            <person name="Li S."/>
        </authorList>
    </citation>
    <scope>NUCLEOTIDE SEQUENCE [LARGE SCALE GENOMIC DNA]</scope>
    <source>
        <strain evidence="10 11">DE-13</strain>
        <plasmid evidence="11">Plasmid pDE1</plasmid>
    </source>
</reference>
<dbReference type="Pfam" id="PF20473">
    <property type="entry name" value="MmeI_Mtase"/>
    <property type="match status" value="1"/>
</dbReference>
<dbReference type="Pfam" id="PF20465">
    <property type="entry name" value="MmeI_hel"/>
    <property type="match status" value="1"/>
</dbReference>
<dbReference type="GO" id="GO:0009007">
    <property type="term" value="F:site-specific DNA-methyltransferase (adenine-specific) activity"/>
    <property type="evidence" value="ECO:0007669"/>
    <property type="project" value="UniProtKB-EC"/>
</dbReference>
<dbReference type="SUPFAM" id="SSF53335">
    <property type="entry name" value="S-adenosyl-L-methionine-dependent methyltransferases"/>
    <property type="match status" value="1"/>
</dbReference>
<comment type="catalytic activity">
    <reaction evidence="4">
        <text>a 2'-deoxyadenosine in DNA + S-adenosyl-L-methionine = an N(6)-methyl-2'-deoxyadenosine in DNA + S-adenosyl-L-homocysteine + H(+)</text>
        <dbReference type="Rhea" id="RHEA:15197"/>
        <dbReference type="Rhea" id="RHEA-COMP:12418"/>
        <dbReference type="Rhea" id="RHEA-COMP:12419"/>
        <dbReference type="ChEBI" id="CHEBI:15378"/>
        <dbReference type="ChEBI" id="CHEBI:57856"/>
        <dbReference type="ChEBI" id="CHEBI:59789"/>
        <dbReference type="ChEBI" id="CHEBI:90615"/>
        <dbReference type="ChEBI" id="CHEBI:90616"/>
        <dbReference type="EC" id="2.1.1.72"/>
    </reaction>
</comment>
<dbReference type="PRINTS" id="PR00507">
    <property type="entry name" value="N12N6MTFRASE"/>
</dbReference>
<keyword evidence="11" id="KW-1185">Reference proteome</keyword>
<geneLocation type="plasmid" evidence="10 11">
    <name>pDE1</name>
</geneLocation>
<keyword evidence="10" id="KW-0614">Plasmid</keyword>
<dbReference type="EC" id="2.1.1.72" evidence="1"/>
<evidence type="ECO:0000259" key="7">
    <source>
        <dbReference type="Pfam" id="PF20465"/>
    </source>
</evidence>
<dbReference type="InterPro" id="IPR046816">
    <property type="entry name" value="MmeI_Mtase"/>
</dbReference>
<dbReference type="OrthoDB" id="9806213at2"/>
<dbReference type="Proteomes" id="UP000056968">
    <property type="component" value="Plasmid pDE1"/>
</dbReference>
<accession>A0A0S3F5F8</accession>
<dbReference type="EMBL" id="CP013265">
    <property type="protein sequence ID" value="ALR22922.1"/>
    <property type="molecule type" value="Genomic_DNA"/>
</dbReference>
<name>A0A0S3F5F8_9SPHN</name>
<dbReference type="GO" id="GO:0003676">
    <property type="term" value="F:nucleic acid binding"/>
    <property type="evidence" value="ECO:0007669"/>
    <property type="project" value="InterPro"/>
</dbReference>
<dbReference type="InterPro" id="IPR050953">
    <property type="entry name" value="N4_N6_ade-DNA_methylase"/>
</dbReference>
<sequence>MDVEDFIAKWAPAGGNERANTQLFLTDLCQLLGVEAPRPTLSDTAQNDYVFERHVIKTEIDGATSNGWIDCYKRGSFILEAKQGSSADLAAVDAGQGYSLRDFFGQTAEDRFKRGMARRDTAAWTGAMQRAASQAEGYAKNLPRSHGWPPFLLVSDVGYCIDVYADFQRNGKGYAPFPDRRRYRITLDELRDKTVRERLAAIWTMPMSLDPSAEAARVTRKIADHLAVLAQGIEAREQDPDRVAAFLMRLLFTMFAEDTGLIPKASFSALLKKVRDRPELLAPQLSQLWEAMDTGGLAFGLGEAGEVVRQFNGYLFKDASALALDQREINVLIDAAASDWRQVEPAIFGTLLERALNAKERAKLGAHFTPRAYVERLVGPTVMEPLRADWEGARTAATLAAEAGDKETARLEVERFHTKLANIVILDPACGTGNFLYVALARLKELEGEVLELLEALGDERYLLELGSHTITPANFHGLEINPRAAQIAQLVLWIGYLQWHFRVNGEDRMPEPPVLRDVRTIIPADALLDWDEKLPEMENGEPKTIWDGTSMKPHPVTGRPVPDHSGRLTVYRYVNPRRQVWPEADFIIGNPPFIGCRRMRKRLGSPYVDTLRSVYGDLSGEIDFVTYWWARSAEQVANGSVRGFGLITTKTIAQSSNRSVLSRYLDPERGGKLYLTFAIPNHPWHDQETTAAVRIAMTAAAAGQGAGRLSSVSLEKRKKGETLLEFEEQVAPINIDLTTGANVAGATSLRANGNICRMGVKMSGDGFKINTEQRARFIADGVPPERMPLVVAGTDVTESQSNTYALDFFDIETEDELHDRFPGVHRYLFDHVKPERDENDREQYRLNWWRFAEPRPRLRAAISGLRRYIVTSETATERFFKFIPSAGRLVDGSVIAIASDDPYVLGVVSSTAHTVWALRAGGRMGSGDDPRYQNETCFDPFPFPPSVPELEQRIRIAARKLDRLRRKVLARHSDLTLTALYTTLARMRDAKGGVLDPKYRSVAERGEVSLIRHYHQQIDEAVAEAYGWPRDLEHEEMLVRLVALNDERAEEERAGQIRWVRPSFQAKSLRKKPAQVVLQLRRGTKAKKVERDWPSALPEQVVAVASVVARSAKPLAPKDVARAFKGKRASTVAPVLDALAGMGMVRKLEDGRYAA</sequence>
<evidence type="ECO:0000259" key="8">
    <source>
        <dbReference type="Pfam" id="PF20466"/>
    </source>
</evidence>
<dbReference type="KEGG" id="sbd:ATN00_20740"/>
<evidence type="ECO:0000256" key="4">
    <source>
        <dbReference type="ARBA" id="ARBA00047942"/>
    </source>
</evidence>
<organism evidence="10 11">
    <name type="scientific">Sphingobium baderi</name>
    <dbReference type="NCBI Taxonomy" id="1332080"/>
    <lineage>
        <taxon>Bacteria</taxon>
        <taxon>Pseudomonadati</taxon>
        <taxon>Pseudomonadota</taxon>
        <taxon>Alphaproteobacteria</taxon>
        <taxon>Sphingomonadales</taxon>
        <taxon>Sphingomonadaceae</taxon>
        <taxon>Sphingobium</taxon>
    </lineage>
</organism>
<dbReference type="Gene3D" id="3.40.50.150">
    <property type="entry name" value="Vaccinia Virus protein VP39"/>
    <property type="match status" value="1"/>
</dbReference>
<evidence type="ECO:0000256" key="3">
    <source>
        <dbReference type="ARBA" id="ARBA00022679"/>
    </source>
</evidence>
<feature type="domain" description="MmeI-like N-terminal" evidence="6">
    <location>
        <begin position="3"/>
        <end position="235"/>
    </location>
</feature>
<dbReference type="PANTHER" id="PTHR33841">
    <property type="entry name" value="DNA METHYLTRANSFERASE YEEA-RELATED"/>
    <property type="match status" value="1"/>
</dbReference>
<dbReference type="Pfam" id="PF20464">
    <property type="entry name" value="MmeI_N"/>
    <property type="match status" value="1"/>
</dbReference>
<evidence type="ECO:0000313" key="11">
    <source>
        <dbReference type="Proteomes" id="UP000056968"/>
    </source>
</evidence>
<protein>
    <recommendedName>
        <fullName evidence="1">site-specific DNA-methyltransferase (adenine-specific)</fullName>
        <ecNumber evidence="1">2.1.1.72</ecNumber>
    </recommendedName>
</protein>
<proteinExistence type="predicted"/>
<evidence type="ECO:0000256" key="5">
    <source>
        <dbReference type="SAM" id="MobiDB-lite"/>
    </source>
</evidence>
<dbReference type="AlphaFoldDB" id="A0A0S3F5F8"/>